<evidence type="ECO:0000313" key="2">
    <source>
        <dbReference type="Proteomes" id="UP000005039"/>
    </source>
</evidence>
<reference evidence="1 2" key="1">
    <citation type="submission" date="2012-03" db="EMBL/GenBank/DDBJ databases">
        <authorList>
            <person name="Durkin A.S."/>
            <person name="McCorrison J."/>
            <person name="Torralba M."/>
            <person name="Gillis M."/>
            <person name="Methe B."/>
            <person name="Sutton G."/>
            <person name="Nelson K.E."/>
        </authorList>
    </citation>
    <scope>NUCLEOTIDE SEQUENCE [LARGE SCALE GENOMIC DNA]</scope>
    <source>
        <strain evidence="1 2">F0468</strain>
    </source>
</reference>
<organism evidence="1 2">
    <name type="scientific">Lachnoanaerobaculum saburreum F0468</name>
    <dbReference type="NCBI Taxonomy" id="1095750"/>
    <lineage>
        <taxon>Bacteria</taxon>
        <taxon>Bacillati</taxon>
        <taxon>Bacillota</taxon>
        <taxon>Clostridia</taxon>
        <taxon>Lachnospirales</taxon>
        <taxon>Lachnospiraceae</taxon>
        <taxon>Lachnoanaerobaculum</taxon>
    </lineage>
</organism>
<dbReference type="EMBL" id="AJGH01000084">
    <property type="protein sequence ID" value="EIC95400.1"/>
    <property type="molecule type" value="Genomic_DNA"/>
</dbReference>
<dbReference type="RefSeq" id="WP_008754340.1">
    <property type="nucleotide sequence ID" value="NZ_AJGH01000084.1"/>
</dbReference>
<dbReference type="Proteomes" id="UP000005039">
    <property type="component" value="Unassembled WGS sequence"/>
</dbReference>
<proteinExistence type="predicted"/>
<comment type="caution">
    <text evidence="1">The sequence shown here is derived from an EMBL/GenBank/DDBJ whole genome shotgun (WGS) entry which is preliminary data.</text>
</comment>
<evidence type="ECO:0000313" key="1">
    <source>
        <dbReference type="EMBL" id="EIC95400.1"/>
    </source>
</evidence>
<protein>
    <submittedName>
        <fullName evidence="1">Uncharacterized protein</fullName>
    </submittedName>
</protein>
<name>I0R6U2_9FIRM</name>
<keyword evidence="2" id="KW-1185">Reference proteome</keyword>
<sequence>MTANEALNLYKSRDASEKLFRGDKSYLGDKNLRIYGDSAADSKIFIALIIWNQIYSYLKDEMRKLDKRTNFMTVQAALKELEKIEMVRLTDNKYRLDHAVTTTLKAFGIDASIIKHYAEEISIKLEEAKEMVRTRKNEFSDTIEQQIEKAQIKVVKSKAAYESSVSSLQVLLDKRDAVRKDEFWKEILKSEKTYEEILRYIKVDNLTEE</sequence>
<gene>
    <name evidence="1" type="ORF">HMPREF9970_0058</name>
</gene>
<dbReference type="eggNOG" id="ENOG5033AZE">
    <property type="taxonomic scope" value="Bacteria"/>
</dbReference>
<accession>I0R6U2</accession>
<dbReference type="AlphaFoldDB" id="I0R6U2"/>
<dbReference type="PATRIC" id="fig|1095750.3.peg.1818"/>